<evidence type="ECO:0000313" key="2">
    <source>
        <dbReference type="EMBL" id="KAG8084174.1"/>
    </source>
</evidence>
<evidence type="ECO:0000313" key="3">
    <source>
        <dbReference type="Proteomes" id="UP000729402"/>
    </source>
</evidence>
<proteinExistence type="predicted"/>
<sequence>MAPRDPSLAFSSCTEGSSSSTLDVSISTDTDGPVTDDAPITATLGCSKSSNARTGIASLGLAIVEELATGSPIALAPSKLVALIYTTMSVVGVAVTSGLLTAKLIDGCGTMSNTTRRSKSN</sequence>
<feature type="compositionally biased region" description="Low complexity" evidence="1">
    <location>
        <begin position="11"/>
        <end position="31"/>
    </location>
</feature>
<name>A0A8J5TIL3_ZIZPA</name>
<reference evidence="2" key="2">
    <citation type="submission" date="2021-02" db="EMBL/GenBank/DDBJ databases">
        <authorList>
            <person name="Kimball J.A."/>
            <person name="Haas M.W."/>
            <person name="Macchietto M."/>
            <person name="Kono T."/>
            <person name="Duquette J."/>
            <person name="Shao M."/>
        </authorList>
    </citation>
    <scope>NUCLEOTIDE SEQUENCE</scope>
    <source>
        <tissue evidence="2">Fresh leaf tissue</tissue>
    </source>
</reference>
<organism evidence="2 3">
    <name type="scientific">Zizania palustris</name>
    <name type="common">Northern wild rice</name>
    <dbReference type="NCBI Taxonomy" id="103762"/>
    <lineage>
        <taxon>Eukaryota</taxon>
        <taxon>Viridiplantae</taxon>
        <taxon>Streptophyta</taxon>
        <taxon>Embryophyta</taxon>
        <taxon>Tracheophyta</taxon>
        <taxon>Spermatophyta</taxon>
        <taxon>Magnoliopsida</taxon>
        <taxon>Liliopsida</taxon>
        <taxon>Poales</taxon>
        <taxon>Poaceae</taxon>
        <taxon>BOP clade</taxon>
        <taxon>Oryzoideae</taxon>
        <taxon>Oryzeae</taxon>
        <taxon>Zizaniinae</taxon>
        <taxon>Zizania</taxon>
    </lineage>
</organism>
<gene>
    <name evidence="2" type="ORF">GUJ93_ZPchr0010g11274</name>
</gene>
<dbReference type="EMBL" id="JAAALK010000082">
    <property type="protein sequence ID" value="KAG8084174.1"/>
    <property type="molecule type" value="Genomic_DNA"/>
</dbReference>
<dbReference type="Proteomes" id="UP000729402">
    <property type="component" value="Unassembled WGS sequence"/>
</dbReference>
<keyword evidence="3" id="KW-1185">Reference proteome</keyword>
<comment type="caution">
    <text evidence="2">The sequence shown here is derived from an EMBL/GenBank/DDBJ whole genome shotgun (WGS) entry which is preliminary data.</text>
</comment>
<dbReference type="AlphaFoldDB" id="A0A8J5TIL3"/>
<protein>
    <submittedName>
        <fullName evidence="2">Uncharacterized protein</fullName>
    </submittedName>
</protein>
<reference evidence="2" key="1">
    <citation type="journal article" date="2021" name="bioRxiv">
        <title>Whole Genome Assembly and Annotation of Northern Wild Rice, Zizania palustris L., Supports a Whole Genome Duplication in the Zizania Genus.</title>
        <authorList>
            <person name="Haas M."/>
            <person name="Kono T."/>
            <person name="Macchietto M."/>
            <person name="Millas R."/>
            <person name="McGilp L."/>
            <person name="Shao M."/>
            <person name="Duquette J."/>
            <person name="Hirsch C.N."/>
            <person name="Kimball J."/>
        </authorList>
    </citation>
    <scope>NUCLEOTIDE SEQUENCE</scope>
    <source>
        <tissue evidence="2">Fresh leaf tissue</tissue>
    </source>
</reference>
<evidence type="ECO:0000256" key="1">
    <source>
        <dbReference type="SAM" id="MobiDB-lite"/>
    </source>
</evidence>
<feature type="region of interest" description="Disordered" evidence="1">
    <location>
        <begin position="1"/>
        <end position="35"/>
    </location>
</feature>
<accession>A0A8J5TIL3</accession>